<accession>A0A2P6V9U0</accession>
<keyword evidence="4" id="KW-1185">Reference proteome</keyword>
<proteinExistence type="predicted"/>
<organism evidence="3 4">
    <name type="scientific">Micractinium conductrix</name>
    <dbReference type="NCBI Taxonomy" id="554055"/>
    <lineage>
        <taxon>Eukaryota</taxon>
        <taxon>Viridiplantae</taxon>
        <taxon>Chlorophyta</taxon>
        <taxon>core chlorophytes</taxon>
        <taxon>Trebouxiophyceae</taxon>
        <taxon>Chlorellales</taxon>
        <taxon>Chlorellaceae</taxon>
        <taxon>Chlorella clade</taxon>
        <taxon>Micractinium</taxon>
    </lineage>
</organism>
<dbReference type="EMBL" id="LHPF02000017">
    <property type="protein sequence ID" value="PSC70856.1"/>
    <property type="molecule type" value="Genomic_DNA"/>
</dbReference>
<dbReference type="OrthoDB" id="2095648at2759"/>
<protein>
    <submittedName>
        <fullName evidence="3">F-box WD repeat-containing 7-like</fullName>
    </submittedName>
</protein>
<dbReference type="Gene3D" id="1.20.1280.50">
    <property type="match status" value="1"/>
</dbReference>
<name>A0A2P6V9U0_9CHLO</name>
<evidence type="ECO:0000259" key="2">
    <source>
        <dbReference type="Pfam" id="PF12937"/>
    </source>
</evidence>
<comment type="caution">
    <text evidence="3">The sequence shown here is derived from an EMBL/GenBank/DDBJ whole genome shotgun (WGS) entry which is preliminary data.</text>
</comment>
<feature type="domain" description="F-box" evidence="2">
    <location>
        <begin position="51"/>
        <end position="84"/>
    </location>
</feature>
<dbReference type="STRING" id="554055.A0A2P6V9U0"/>
<dbReference type="Proteomes" id="UP000239649">
    <property type="component" value="Unassembled WGS sequence"/>
</dbReference>
<dbReference type="AlphaFoldDB" id="A0A2P6V9U0"/>
<gene>
    <name evidence="3" type="ORF">C2E20_5747</name>
</gene>
<dbReference type="InterPro" id="IPR036047">
    <property type="entry name" value="F-box-like_dom_sf"/>
</dbReference>
<reference evidence="3 4" key="1">
    <citation type="journal article" date="2018" name="Plant J.">
        <title>Genome sequences of Chlorella sorokiniana UTEX 1602 and Micractinium conductrix SAG 241.80: implications to maltose excretion by a green alga.</title>
        <authorList>
            <person name="Arriola M.B."/>
            <person name="Velmurugan N."/>
            <person name="Zhang Y."/>
            <person name="Plunkett M.H."/>
            <person name="Hondzo H."/>
            <person name="Barney B.M."/>
        </authorList>
    </citation>
    <scope>NUCLEOTIDE SEQUENCE [LARGE SCALE GENOMIC DNA]</scope>
    <source>
        <strain evidence="3 4">SAG 241.80</strain>
    </source>
</reference>
<dbReference type="InterPro" id="IPR011044">
    <property type="entry name" value="Quino_amine_DH_bsu"/>
</dbReference>
<feature type="compositionally biased region" description="Low complexity" evidence="1">
    <location>
        <begin position="161"/>
        <end position="171"/>
    </location>
</feature>
<evidence type="ECO:0000313" key="3">
    <source>
        <dbReference type="EMBL" id="PSC70856.1"/>
    </source>
</evidence>
<dbReference type="InterPro" id="IPR001810">
    <property type="entry name" value="F-box_dom"/>
</dbReference>
<sequence>MGPDAAADSMAGLSRLSSLTALASECCLHLPRPASLAALTAVTCELDGGSLHYLFSLLPGDDLAAAAQVCRSWRTIATSEALWQGKVLELEPHRHLRRDDLLPAFGGSHRAYYAWRWPLLRRRVGRILVEREAAAPRGGVEFSTWTAPQHLLGDGTGGTAGCSSSASTGGAEQQEGLRRMSLDVPSGAHHPGGGGGGVTSVALAAEGMHQQPTWSPTGALLAYTQTAATGGGLVSSVVVADGATGAPLASWHLATPMPPFYYIWSACGTRLLFLSNWDGGVVALRALDVAPMLLPAAQQAQQAQQDAQPTGDVLLCTERPLFLDVSPTSTRLLWHGGCLRFGLADAATQVAEDGADEDCFFENPHLCGTQAPQWVVDSEGVELLLLPAMYEQPRRAAGGRDCVGSLVLASMAGISEALESEGSRLTPALLHSMSEEVAPFTSARDFSFAASRDASWVAHCDGGQLCVFHRASGATLAIFPVPQPDAEELGRAAKERRGGAAGDAPWATGTVQALQWSPDGRRLLFLVCRTGGNAPMVALAKRPHYRWVVWDAPKEGQLSEGKLPCSGTPEAAAAPGAGCSGTLTHCRPFNPTLEFFDRYLLFIDQYSRSMRFWDPTSSAFCFAARGLPAAGQAPGEHWTVNVHVQAVPRPGEAASGSALPAGLEALPLAQRQAPPPACLAPGNFAAWSWQ</sequence>
<dbReference type="SUPFAM" id="SSF81383">
    <property type="entry name" value="F-box domain"/>
    <property type="match status" value="1"/>
</dbReference>
<evidence type="ECO:0000313" key="4">
    <source>
        <dbReference type="Proteomes" id="UP000239649"/>
    </source>
</evidence>
<dbReference type="Pfam" id="PF12937">
    <property type="entry name" value="F-box-like"/>
    <property type="match status" value="1"/>
</dbReference>
<evidence type="ECO:0000256" key="1">
    <source>
        <dbReference type="SAM" id="MobiDB-lite"/>
    </source>
</evidence>
<feature type="region of interest" description="Disordered" evidence="1">
    <location>
        <begin position="153"/>
        <end position="177"/>
    </location>
</feature>
<dbReference type="SUPFAM" id="SSF50969">
    <property type="entry name" value="YVTN repeat-like/Quinoprotein amine dehydrogenase"/>
    <property type="match status" value="1"/>
</dbReference>